<protein>
    <recommendedName>
        <fullName evidence="1">F-box domain-containing protein</fullName>
    </recommendedName>
</protein>
<dbReference type="OrthoDB" id="435188at2759"/>
<dbReference type="Gene3D" id="1.20.1280.50">
    <property type="match status" value="1"/>
</dbReference>
<sequence>MTPLLDTPDDLFSNHILKYLTVADLCRLRRVCRKFHDPERNVVLKEFMARDEGLTLSQQYASNSAFLSLFNCRERVTWFQRCSDFAWEMTRQALRHQSEYVLCRDPDCPYVNLHARVPRIANGLRNGKNYMFFAQFTCQENLLWEGFLQDYNPLSDLTSPIRELIAPGEPAADALDDRFVDFYDNFVVESDVRFHLDARNVTNLTKDLVRSDLHVTLISLIYSPGGSSPELRLHYSSQGIQLKYPEPPSLNHSISIDVLMDQDVMSHYRKHDAYATPFLLWSAENHLFTVSMLYNFEHVREADQRASGQAINLGFRDFLRAIDEQYLGYHHDEG</sequence>
<keyword evidence="3" id="KW-1185">Reference proteome</keyword>
<dbReference type="EMBL" id="BDSP01000131">
    <property type="protein sequence ID" value="GAX18511.1"/>
    <property type="molecule type" value="Genomic_DNA"/>
</dbReference>
<reference evidence="2 3" key="1">
    <citation type="journal article" date="2015" name="Plant Cell">
        <title>Oil accumulation by the oleaginous diatom Fistulifera solaris as revealed by the genome and transcriptome.</title>
        <authorList>
            <person name="Tanaka T."/>
            <person name="Maeda Y."/>
            <person name="Veluchamy A."/>
            <person name="Tanaka M."/>
            <person name="Abida H."/>
            <person name="Marechal E."/>
            <person name="Bowler C."/>
            <person name="Muto M."/>
            <person name="Sunaga Y."/>
            <person name="Tanaka M."/>
            <person name="Yoshino T."/>
            <person name="Taniguchi T."/>
            <person name="Fukuda Y."/>
            <person name="Nemoto M."/>
            <person name="Matsumoto M."/>
            <person name="Wong P.S."/>
            <person name="Aburatani S."/>
            <person name="Fujibuchi W."/>
        </authorList>
    </citation>
    <scope>NUCLEOTIDE SEQUENCE [LARGE SCALE GENOMIC DNA]</scope>
    <source>
        <strain evidence="2 3">JPCC DA0580</strain>
    </source>
</reference>
<gene>
    <name evidence="2" type="ORF">FisN_10Hh291</name>
</gene>
<evidence type="ECO:0000313" key="3">
    <source>
        <dbReference type="Proteomes" id="UP000198406"/>
    </source>
</evidence>
<comment type="caution">
    <text evidence="2">The sequence shown here is derived from an EMBL/GenBank/DDBJ whole genome shotgun (WGS) entry which is preliminary data.</text>
</comment>
<dbReference type="Proteomes" id="UP000198406">
    <property type="component" value="Unassembled WGS sequence"/>
</dbReference>
<proteinExistence type="predicted"/>
<name>A0A1Z5JXM7_FISSO</name>
<dbReference type="CDD" id="cd09917">
    <property type="entry name" value="F-box_SF"/>
    <property type="match status" value="1"/>
</dbReference>
<dbReference type="InParanoid" id="A0A1Z5JXM7"/>
<evidence type="ECO:0000313" key="2">
    <source>
        <dbReference type="EMBL" id="GAX18511.1"/>
    </source>
</evidence>
<feature type="domain" description="F-box" evidence="1">
    <location>
        <begin position="15"/>
        <end position="37"/>
    </location>
</feature>
<accession>A0A1Z5JXM7</accession>
<dbReference type="InterPro" id="IPR036047">
    <property type="entry name" value="F-box-like_dom_sf"/>
</dbReference>
<dbReference type="InterPro" id="IPR001810">
    <property type="entry name" value="F-box_dom"/>
</dbReference>
<dbReference type="AlphaFoldDB" id="A0A1Z5JXM7"/>
<dbReference type="SUPFAM" id="SSF81383">
    <property type="entry name" value="F-box domain"/>
    <property type="match status" value="1"/>
</dbReference>
<evidence type="ECO:0000259" key="1">
    <source>
        <dbReference type="Pfam" id="PF12937"/>
    </source>
</evidence>
<dbReference type="Pfam" id="PF12937">
    <property type="entry name" value="F-box-like"/>
    <property type="match status" value="1"/>
</dbReference>
<organism evidence="2 3">
    <name type="scientific">Fistulifera solaris</name>
    <name type="common">Oleaginous diatom</name>
    <dbReference type="NCBI Taxonomy" id="1519565"/>
    <lineage>
        <taxon>Eukaryota</taxon>
        <taxon>Sar</taxon>
        <taxon>Stramenopiles</taxon>
        <taxon>Ochrophyta</taxon>
        <taxon>Bacillariophyta</taxon>
        <taxon>Bacillariophyceae</taxon>
        <taxon>Bacillariophycidae</taxon>
        <taxon>Naviculales</taxon>
        <taxon>Naviculaceae</taxon>
        <taxon>Fistulifera</taxon>
    </lineage>
</organism>